<gene>
    <name evidence="1" type="ORF">L1987_85510</name>
</gene>
<reference evidence="1 2" key="2">
    <citation type="journal article" date="2022" name="Mol. Ecol. Resour.">
        <title>The genomes of chicory, endive, great burdock and yacon provide insights into Asteraceae paleo-polyploidization history and plant inulin production.</title>
        <authorList>
            <person name="Fan W."/>
            <person name="Wang S."/>
            <person name="Wang H."/>
            <person name="Wang A."/>
            <person name="Jiang F."/>
            <person name="Liu H."/>
            <person name="Zhao H."/>
            <person name="Xu D."/>
            <person name="Zhang Y."/>
        </authorList>
    </citation>
    <scope>NUCLEOTIDE SEQUENCE [LARGE SCALE GENOMIC DNA]</scope>
    <source>
        <strain evidence="2">cv. Yunnan</strain>
        <tissue evidence="1">Leaves</tissue>
    </source>
</reference>
<comment type="caution">
    <text evidence="1">The sequence shown here is derived from an EMBL/GenBank/DDBJ whole genome shotgun (WGS) entry which is preliminary data.</text>
</comment>
<organism evidence="1 2">
    <name type="scientific">Smallanthus sonchifolius</name>
    <dbReference type="NCBI Taxonomy" id="185202"/>
    <lineage>
        <taxon>Eukaryota</taxon>
        <taxon>Viridiplantae</taxon>
        <taxon>Streptophyta</taxon>
        <taxon>Embryophyta</taxon>
        <taxon>Tracheophyta</taxon>
        <taxon>Spermatophyta</taxon>
        <taxon>Magnoliopsida</taxon>
        <taxon>eudicotyledons</taxon>
        <taxon>Gunneridae</taxon>
        <taxon>Pentapetalae</taxon>
        <taxon>asterids</taxon>
        <taxon>campanulids</taxon>
        <taxon>Asterales</taxon>
        <taxon>Asteraceae</taxon>
        <taxon>Asteroideae</taxon>
        <taxon>Heliantheae alliance</taxon>
        <taxon>Millerieae</taxon>
        <taxon>Smallanthus</taxon>
    </lineage>
</organism>
<evidence type="ECO:0000313" key="2">
    <source>
        <dbReference type="Proteomes" id="UP001056120"/>
    </source>
</evidence>
<sequence length="252" mass="28049">MGFNVQSGFDAKDSIKHSATVQAYFRLQKPVSYLLPRITRLEYDIYSEIGVPDTQVAILSMHKASASNWTHVVFAVLPNPINSSINPMSFSVLRSSLLDLFNQRSNLTLTPSIFSQPSSFDILKFPGGITVIPKQQSASIWMLRQALFNFTLPNSVREIEENFGELKEQLKSGLHLKSYESVHMQTEMPPGLPPLPVVSYGSRVDQEKEVQKVSASPPVSVSPSSSSSAACCFNHITWALFFFFTLVTLQTI</sequence>
<name>A0ACB8XX64_9ASTR</name>
<dbReference type="EMBL" id="CM042046">
    <property type="protein sequence ID" value="KAI3675914.1"/>
    <property type="molecule type" value="Genomic_DNA"/>
</dbReference>
<evidence type="ECO:0000313" key="1">
    <source>
        <dbReference type="EMBL" id="KAI3675914.1"/>
    </source>
</evidence>
<protein>
    <submittedName>
        <fullName evidence="1">Uncharacterized protein</fullName>
    </submittedName>
</protein>
<reference evidence="2" key="1">
    <citation type="journal article" date="2022" name="Mol. Ecol. Resour.">
        <title>The genomes of chicory, endive, great burdock and yacon provide insights into Asteraceae palaeo-polyploidization history and plant inulin production.</title>
        <authorList>
            <person name="Fan W."/>
            <person name="Wang S."/>
            <person name="Wang H."/>
            <person name="Wang A."/>
            <person name="Jiang F."/>
            <person name="Liu H."/>
            <person name="Zhao H."/>
            <person name="Xu D."/>
            <person name="Zhang Y."/>
        </authorList>
    </citation>
    <scope>NUCLEOTIDE SEQUENCE [LARGE SCALE GENOMIC DNA]</scope>
    <source>
        <strain evidence="2">cv. Yunnan</strain>
    </source>
</reference>
<proteinExistence type="predicted"/>
<accession>A0ACB8XX64</accession>
<dbReference type="Proteomes" id="UP001056120">
    <property type="component" value="Linkage Group LG29"/>
</dbReference>
<keyword evidence="2" id="KW-1185">Reference proteome</keyword>